<name>A0AAV3PBM4_LITER</name>
<organism evidence="2 3">
    <name type="scientific">Lithospermum erythrorhizon</name>
    <name type="common">Purple gromwell</name>
    <name type="synonym">Lithospermum officinale var. erythrorhizon</name>
    <dbReference type="NCBI Taxonomy" id="34254"/>
    <lineage>
        <taxon>Eukaryota</taxon>
        <taxon>Viridiplantae</taxon>
        <taxon>Streptophyta</taxon>
        <taxon>Embryophyta</taxon>
        <taxon>Tracheophyta</taxon>
        <taxon>Spermatophyta</taxon>
        <taxon>Magnoliopsida</taxon>
        <taxon>eudicotyledons</taxon>
        <taxon>Gunneridae</taxon>
        <taxon>Pentapetalae</taxon>
        <taxon>asterids</taxon>
        <taxon>lamiids</taxon>
        <taxon>Boraginales</taxon>
        <taxon>Boraginaceae</taxon>
        <taxon>Boraginoideae</taxon>
        <taxon>Lithospermeae</taxon>
        <taxon>Lithospermum</taxon>
    </lineage>
</organism>
<protein>
    <submittedName>
        <fullName evidence="2">Uncharacterized protein</fullName>
    </submittedName>
</protein>
<feature type="compositionally biased region" description="Low complexity" evidence="1">
    <location>
        <begin position="1"/>
        <end position="26"/>
    </location>
</feature>
<comment type="caution">
    <text evidence="2">The sequence shown here is derived from an EMBL/GenBank/DDBJ whole genome shotgun (WGS) entry which is preliminary data.</text>
</comment>
<keyword evidence="3" id="KW-1185">Reference proteome</keyword>
<accession>A0AAV3PBM4</accession>
<dbReference type="EMBL" id="BAABME010001224">
    <property type="protein sequence ID" value="GAA0148346.1"/>
    <property type="molecule type" value="Genomic_DNA"/>
</dbReference>
<gene>
    <name evidence="2" type="ORF">LIER_07816</name>
</gene>
<dbReference type="Proteomes" id="UP001454036">
    <property type="component" value="Unassembled WGS sequence"/>
</dbReference>
<sequence>MVTVTSSPSGGRSPSSDYSSSVVPAPGRSSSPEYTPTVVDHYVYRHRWVALCDRLRGRRLAQLGDMEYEIFEQLEADLEEDASSKIVCQSLRKREILSHLVDSVASRRLLERNQAALSELAVITQRVDFYASLVRALKARQELLDMEMTAVDQTFRRTATVAIHFSDLEGQLEARLGALEHLIPF</sequence>
<evidence type="ECO:0000313" key="2">
    <source>
        <dbReference type="EMBL" id="GAA0148346.1"/>
    </source>
</evidence>
<proteinExistence type="predicted"/>
<feature type="region of interest" description="Disordered" evidence="1">
    <location>
        <begin position="1"/>
        <end position="32"/>
    </location>
</feature>
<reference evidence="2 3" key="1">
    <citation type="submission" date="2024-01" db="EMBL/GenBank/DDBJ databases">
        <title>The complete chloroplast genome sequence of Lithospermum erythrorhizon: insights into the phylogenetic relationship among Boraginaceae species and the maternal lineages of purple gromwells.</title>
        <authorList>
            <person name="Okada T."/>
            <person name="Watanabe K."/>
        </authorList>
    </citation>
    <scope>NUCLEOTIDE SEQUENCE [LARGE SCALE GENOMIC DNA]</scope>
</reference>
<dbReference type="AlphaFoldDB" id="A0AAV3PBM4"/>
<evidence type="ECO:0000256" key="1">
    <source>
        <dbReference type="SAM" id="MobiDB-lite"/>
    </source>
</evidence>
<evidence type="ECO:0000313" key="3">
    <source>
        <dbReference type="Proteomes" id="UP001454036"/>
    </source>
</evidence>